<dbReference type="Proteomes" id="UP001595645">
    <property type="component" value="Unassembled WGS sequence"/>
</dbReference>
<dbReference type="SUPFAM" id="SSF54909">
    <property type="entry name" value="Dimeric alpha+beta barrel"/>
    <property type="match status" value="1"/>
</dbReference>
<evidence type="ECO:0008006" key="3">
    <source>
        <dbReference type="Google" id="ProtNLM"/>
    </source>
</evidence>
<proteinExistence type="predicted"/>
<keyword evidence="2" id="KW-1185">Reference proteome</keyword>
<sequence length="178" mass="19747">MNFVAATVLRGRGRGGLVCYSQWTRPSDAGPDGSPPLVVPKRWSLRDCLPEFVLLESRTYKVVFVERSDGVDKPTEVSADATPLAHFGMFTVSTDKQARMIELARRYAPNSLTTPGLTAIDFHRSLDGTRVVNFGLWTTFDSFDSLLDKDGFENEAPYWTGVADFQPDFFDIATVEAA</sequence>
<dbReference type="RefSeq" id="WP_378244576.1">
    <property type="nucleotide sequence ID" value="NZ_JBHRWK010000073.1"/>
</dbReference>
<dbReference type="InterPro" id="IPR011008">
    <property type="entry name" value="Dimeric_a/b-barrel"/>
</dbReference>
<reference evidence="2" key="1">
    <citation type="journal article" date="2019" name="Int. J. Syst. Evol. Microbiol.">
        <title>The Global Catalogue of Microorganisms (GCM) 10K type strain sequencing project: providing services to taxonomists for standard genome sequencing and annotation.</title>
        <authorList>
            <consortium name="The Broad Institute Genomics Platform"/>
            <consortium name="The Broad Institute Genome Sequencing Center for Infectious Disease"/>
            <person name="Wu L."/>
            <person name="Ma J."/>
        </authorList>
    </citation>
    <scope>NUCLEOTIDE SEQUENCE [LARGE SCALE GENOMIC DNA]</scope>
    <source>
        <strain evidence="2">CGMCC 4.7676</strain>
    </source>
</reference>
<comment type="caution">
    <text evidence="1">The sequence shown here is derived from an EMBL/GenBank/DDBJ whole genome shotgun (WGS) entry which is preliminary data.</text>
</comment>
<organism evidence="1 2">
    <name type="scientific">Amycolatopsis speibonae</name>
    <dbReference type="NCBI Taxonomy" id="1450224"/>
    <lineage>
        <taxon>Bacteria</taxon>
        <taxon>Bacillati</taxon>
        <taxon>Actinomycetota</taxon>
        <taxon>Actinomycetes</taxon>
        <taxon>Pseudonocardiales</taxon>
        <taxon>Pseudonocardiaceae</taxon>
        <taxon>Amycolatopsis</taxon>
    </lineage>
</organism>
<gene>
    <name evidence="1" type="ORF">ACFOSH_35490</name>
</gene>
<dbReference type="Gene3D" id="3.30.70.100">
    <property type="match status" value="1"/>
</dbReference>
<name>A0ABV7P8K8_9PSEU</name>
<evidence type="ECO:0000313" key="2">
    <source>
        <dbReference type="Proteomes" id="UP001595645"/>
    </source>
</evidence>
<evidence type="ECO:0000313" key="1">
    <source>
        <dbReference type="EMBL" id="MFC3454768.1"/>
    </source>
</evidence>
<accession>A0ABV7P8K8</accession>
<protein>
    <recommendedName>
        <fullName evidence="3">Antibiotic biosynthesis monooxygenase</fullName>
    </recommendedName>
</protein>
<dbReference type="EMBL" id="JBHRWK010000073">
    <property type="protein sequence ID" value="MFC3454768.1"/>
    <property type="molecule type" value="Genomic_DNA"/>
</dbReference>